<dbReference type="Pfam" id="PF13576">
    <property type="entry name" value="Pentapeptide_3"/>
    <property type="match status" value="1"/>
</dbReference>
<dbReference type="EMBL" id="QFXE01000021">
    <property type="protein sequence ID" value="RDH82021.1"/>
    <property type="molecule type" value="Genomic_DNA"/>
</dbReference>
<dbReference type="InterPro" id="IPR001646">
    <property type="entry name" value="5peptide_repeat"/>
</dbReference>
<sequence>MTESTLVSNEIIDADMFVAALKRGDMAEIEHKRVRGAVQFRGESVTFPMRALYTCFEGEVDFTGTKFEGGADFSGCTFSKTVAFRNVRVVGDFILDDVDVLDMPSLWGKRLPDAVSLNLNGLQVEGNFVLDRTTVHGTVLAKGLQVEQNASIRGCEINSPDPKNINAVTLDNARIGGDFNFSCWAQHGSYYGKDGAYRESLVRGDVSATNIRVKGTVNIIGLQVLGDFSCWGSVFESTVFMAPFMKHADDGISVVAHTAVSGTLNFAAAKISGHLKIESTRVDGLLSLLSLESGTIALGIFEYPSPAEAGPCILGGLTLINARIHGDVRMPLLVVTGENHTKGAPGVFINGADIEGDILFWHSTLQYKNSAGGSNHSIDFLTEGAFIGGHLEICQSNIRGECDFVNVTVAGAIRLNDSRIAGDIAFRSRTTLLAAYKTPKMVRDRLPKSYVKLRRATAANLDLTMVRCDNDIDLTGLDLISERPDAEYANDFLMESRSAVWWREGYRHKVKLNSFPSMMSLMLRIV</sequence>
<accession>A0A370DAW7</accession>
<dbReference type="AlphaFoldDB" id="A0A370DAW7"/>
<organism evidence="1 2">
    <name type="scientific">endosymbiont of Escarpia spicata</name>
    <dbReference type="NCBI Taxonomy" id="2200908"/>
    <lineage>
        <taxon>Bacteria</taxon>
        <taxon>Pseudomonadati</taxon>
        <taxon>Pseudomonadota</taxon>
        <taxon>Gammaproteobacteria</taxon>
        <taxon>sulfur-oxidizing symbionts</taxon>
    </lineage>
</organism>
<reference evidence="1 2" key="1">
    <citation type="journal article" date="2018" name="ISME J.">
        <title>Endosymbiont genomes yield clues of tubeworm success.</title>
        <authorList>
            <person name="Li Y."/>
            <person name="Liles M.R."/>
            <person name="Halanych K.M."/>
        </authorList>
    </citation>
    <scope>NUCLEOTIDE SEQUENCE [LARGE SCALE GENOMIC DNA]</scope>
    <source>
        <strain evidence="1">A1462</strain>
    </source>
</reference>
<gene>
    <name evidence="1" type="ORF">DIZ78_16435</name>
</gene>
<protein>
    <submittedName>
        <fullName evidence="1">Uncharacterized protein</fullName>
    </submittedName>
</protein>
<dbReference type="Proteomes" id="UP000254771">
    <property type="component" value="Unassembled WGS sequence"/>
</dbReference>
<proteinExistence type="predicted"/>
<comment type="caution">
    <text evidence="1">The sequence shown here is derived from an EMBL/GenBank/DDBJ whole genome shotgun (WGS) entry which is preliminary data.</text>
</comment>
<evidence type="ECO:0000313" key="1">
    <source>
        <dbReference type="EMBL" id="RDH82021.1"/>
    </source>
</evidence>
<evidence type="ECO:0000313" key="2">
    <source>
        <dbReference type="Proteomes" id="UP000254771"/>
    </source>
</evidence>
<name>A0A370DAW7_9GAMM</name>
<keyword evidence="2" id="KW-1185">Reference proteome</keyword>